<proteinExistence type="inferred from homology"/>
<accession>A0A927GQK6</accession>
<dbReference type="Pfam" id="PF02545">
    <property type="entry name" value="Maf"/>
    <property type="match status" value="1"/>
</dbReference>
<dbReference type="PIRSF" id="PIRSF006305">
    <property type="entry name" value="Maf"/>
    <property type="match status" value="1"/>
</dbReference>
<keyword evidence="2 3" id="KW-0378">Hydrolase</keyword>
<dbReference type="GO" id="GO:0009117">
    <property type="term" value="P:nucleotide metabolic process"/>
    <property type="evidence" value="ECO:0007669"/>
    <property type="project" value="UniProtKB-KW"/>
</dbReference>
<comment type="cofactor">
    <cofactor evidence="1 3">
        <name>a divalent metal cation</name>
        <dbReference type="ChEBI" id="CHEBI:60240"/>
    </cofactor>
</comment>
<dbReference type="RefSeq" id="WP_190915591.1">
    <property type="nucleotide sequence ID" value="NZ_JACXIZ010000011.1"/>
</dbReference>
<dbReference type="HAMAP" id="MF_00528">
    <property type="entry name" value="Maf"/>
    <property type="match status" value="1"/>
</dbReference>
<dbReference type="InterPro" id="IPR029001">
    <property type="entry name" value="ITPase-like_fam"/>
</dbReference>
<dbReference type="EC" id="3.6.1.9" evidence="3"/>
<name>A0A927GQK6_9BACL</name>
<comment type="similarity">
    <text evidence="3">Belongs to the Maf family. YhdE subfamily.</text>
</comment>
<dbReference type="EMBL" id="JACXIZ010000011">
    <property type="protein sequence ID" value="MBD2844619.1"/>
    <property type="molecule type" value="Genomic_DNA"/>
</dbReference>
<dbReference type="GO" id="GO:0047429">
    <property type="term" value="F:nucleoside triphosphate diphosphatase activity"/>
    <property type="evidence" value="ECO:0007669"/>
    <property type="project" value="UniProtKB-EC"/>
</dbReference>
<feature type="site" description="Important for substrate specificity" evidence="3">
    <location>
        <position position="168"/>
    </location>
</feature>
<feature type="site" description="Important for substrate specificity" evidence="3">
    <location>
        <position position="85"/>
    </location>
</feature>
<comment type="caution">
    <text evidence="4">The sequence shown here is derived from an EMBL/GenBank/DDBJ whole genome shotgun (WGS) entry which is preliminary data.</text>
</comment>
<protein>
    <recommendedName>
        <fullName evidence="3">dTTP/UTP pyrophosphatase</fullName>
        <shortName evidence="3">dTTPase/UTPase</shortName>
        <ecNumber evidence="3">3.6.1.9</ecNumber>
    </recommendedName>
    <alternativeName>
        <fullName evidence="3">Nucleoside triphosphate pyrophosphatase</fullName>
    </alternativeName>
    <alternativeName>
        <fullName evidence="3">Nucleotide pyrophosphatase</fullName>
        <shortName evidence="3">Nucleotide PPase</shortName>
    </alternativeName>
</protein>
<dbReference type="SUPFAM" id="SSF52972">
    <property type="entry name" value="ITPase-like"/>
    <property type="match status" value="1"/>
</dbReference>
<dbReference type="NCBIfam" id="TIGR00172">
    <property type="entry name" value="maf"/>
    <property type="match status" value="1"/>
</dbReference>
<organism evidence="4 5">
    <name type="scientific">Paenibacillus sabuli</name>
    <dbReference type="NCBI Taxonomy" id="2772509"/>
    <lineage>
        <taxon>Bacteria</taxon>
        <taxon>Bacillati</taxon>
        <taxon>Bacillota</taxon>
        <taxon>Bacilli</taxon>
        <taxon>Bacillales</taxon>
        <taxon>Paenibacillaceae</taxon>
        <taxon>Paenibacillus</taxon>
    </lineage>
</organism>
<comment type="caution">
    <text evidence="3">Lacks conserved residue(s) required for the propagation of feature annotation.</text>
</comment>
<comment type="catalytic activity">
    <reaction evidence="3">
        <text>dTTP + H2O = dTMP + diphosphate + H(+)</text>
        <dbReference type="Rhea" id="RHEA:28534"/>
        <dbReference type="ChEBI" id="CHEBI:15377"/>
        <dbReference type="ChEBI" id="CHEBI:15378"/>
        <dbReference type="ChEBI" id="CHEBI:33019"/>
        <dbReference type="ChEBI" id="CHEBI:37568"/>
        <dbReference type="ChEBI" id="CHEBI:63528"/>
        <dbReference type="EC" id="3.6.1.9"/>
    </reaction>
</comment>
<dbReference type="CDD" id="cd00555">
    <property type="entry name" value="Maf"/>
    <property type="match status" value="1"/>
</dbReference>
<sequence length="205" mass="22227">MRKRGTSYDCVVLASGSPRRQQLIRQMNMKLPIRMLPTDADECTPQDWTPQRVVEQLALRKARAARGLLAAEEGGQCPLIIGADTIVALGREVLGKPESPVHAEQMLGMLQGREHSVLTGVACLGSNGSERVASRSTRVRMLSLAPDRIRRYVETGEPMDKAGAYAIQGFGAVFVDGIEGCYFNVVGLPLSLLADMLAEFGIDTV</sequence>
<comment type="catalytic activity">
    <reaction evidence="3">
        <text>UTP + H2O = UMP + diphosphate + H(+)</text>
        <dbReference type="Rhea" id="RHEA:29395"/>
        <dbReference type="ChEBI" id="CHEBI:15377"/>
        <dbReference type="ChEBI" id="CHEBI:15378"/>
        <dbReference type="ChEBI" id="CHEBI:33019"/>
        <dbReference type="ChEBI" id="CHEBI:46398"/>
        <dbReference type="ChEBI" id="CHEBI:57865"/>
        <dbReference type="EC" id="3.6.1.9"/>
    </reaction>
</comment>
<comment type="subcellular location">
    <subcellularLocation>
        <location evidence="3">Cytoplasm</location>
    </subcellularLocation>
</comment>
<feature type="active site" description="Proton acceptor" evidence="3">
    <location>
        <position position="84"/>
    </location>
</feature>
<comment type="function">
    <text evidence="3">Nucleoside triphosphate pyrophosphatase that hydrolyzes dTTP and UTP. May have a dual role in cell division arrest and in preventing the incorporation of modified nucleotides into cellular nucleic acids.</text>
</comment>
<keyword evidence="3" id="KW-0963">Cytoplasm</keyword>
<evidence type="ECO:0000313" key="5">
    <source>
        <dbReference type="Proteomes" id="UP000621560"/>
    </source>
</evidence>
<dbReference type="PANTHER" id="PTHR43213:SF5">
    <property type="entry name" value="BIFUNCTIONAL DTTP_UTP PYROPHOSPHATASE_METHYLTRANSFERASE PROTEIN-RELATED"/>
    <property type="match status" value="1"/>
</dbReference>
<dbReference type="PANTHER" id="PTHR43213">
    <property type="entry name" value="BIFUNCTIONAL DTTP/UTP PYROPHOSPHATASE/METHYLTRANSFERASE PROTEIN-RELATED"/>
    <property type="match status" value="1"/>
</dbReference>
<dbReference type="InterPro" id="IPR003697">
    <property type="entry name" value="Maf-like"/>
</dbReference>
<dbReference type="GO" id="GO:0005737">
    <property type="term" value="C:cytoplasm"/>
    <property type="evidence" value="ECO:0007669"/>
    <property type="project" value="UniProtKB-SubCell"/>
</dbReference>
<feature type="site" description="Important for substrate specificity" evidence="3">
    <location>
        <position position="19"/>
    </location>
</feature>
<dbReference type="Gene3D" id="3.90.950.10">
    <property type="match status" value="1"/>
</dbReference>
<reference evidence="4" key="1">
    <citation type="submission" date="2020-09" db="EMBL/GenBank/DDBJ databases">
        <title>A novel bacterium of genus Paenibacillus, isolated from South China Sea.</title>
        <authorList>
            <person name="Huang H."/>
            <person name="Mo K."/>
            <person name="Hu Y."/>
        </authorList>
    </citation>
    <scope>NUCLEOTIDE SEQUENCE</scope>
    <source>
        <strain evidence="4">IB182496</strain>
    </source>
</reference>
<dbReference type="AlphaFoldDB" id="A0A927GQK6"/>
<keyword evidence="5" id="KW-1185">Reference proteome</keyword>
<gene>
    <name evidence="4" type="primary">maf</name>
    <name evidence="4" type="ORF">IDH44_05410</name>
</gene>
<evidence type="ECO:0000256" key="3">
    <source>
        <dbReference type="HAMAP-Rule" id="MF_00528"/>
    </source>
</evidence>
<keyword evidence="3" id="KW-0546">Nucleotide metabolism</keyword>
<dbReference type="Proteomes" id="UP000621560">
    <property type="component" value="Unassembled WGS sequence"/>
</dbReference>
<evidence type="ECO:0000313" key="4">
    <source>
        <dbReference type="EMBL" id="MBD2844619.1"/>
    </source>
</evidence>
<evidence type="ECO:0000256" key="2">
    <source>
        <dbReference type="ARBA" id="ARBA00022801"/>
    </source>
</evidence>
<evidence type="ECO:0000256" key="1">
    <source>
        <dbReference type="ARBA" id="ARBA00001968"/>
    </source>
</evidence>